<keyword evidence="1" id="KW-0378">Hydrolase</keyword>
<comment type="caution">
    <text evidence="1">The sequence shown here is derived from an EMBL/GenBank/DDBJ whole genome shotgun (WGS) entry which is preliminary data.</text>
</comment>
<dbReference type="AlphaFoldDB" id="A0A8X6RY12"/>
<evidence type="ECO:0000313" key="1">
    <source>
        <dbReference type="EMBL" id="GFY01273.1"/>
    </source>
</evidence>
<keyword evidence="1" id="KW-0255">Endonuclease</keyword>
<evidence type="ECO:0000313" key="2">
    <source>
        <dbReference type="Proteomes" id="UP000887159"/>
    </source>
</evidence>
<dbReference type="Proteomes" id="UP000887159">
    <property type="component" value="Unassembled WGS sequence"/>
</dbReference>
<gene>
    <name evidence="1" type="primary">RF55_25748</name>
    <name evidence="1" type="ORF">TNCV_5077401</name>
</gene>
<sequence length="238" mass="27998">MRSRKRDFSEVAFAECNLFANRKRNPIKKTEDLRIQSETPENFCGVLLYGGFSFLFFTSVLDAVVRSSGFEGPLGSHFENENKLESYKNNETWTLNLETIRALETFERKALRTIFGSVKDQGCWRTRYNFELYRLYKEPQVTQVIRSNRLRWLGHIWRSPENNQSRAYIFKNPMGSRTRGRPPTSDEAHFWLNGYVNKQNCRIWSEANPQVYVETPLHPEKLTVWCALWAGGILLQKR</sequence>
<dbReference type="EMBL" id="BMAU01021225">
    <property type="protein sequence ID" value="GFY01273.1"/>
    <property type="molecule type" value="Genomic_DNA"/>
</dbReference>
<proteinExistence type="predicted"/>
<accession>A0A8X6RY12</accession>
<dbReference type="GO" id="GO:0004519">
    <property type="term" value="F:endonuclease activity"/>
    <property type="evidence" value="ECO:0007669"/>
    <property type="project" value="UniProtKB-KW"/>
</dbReference>
<name>A0A8X6RY12_TRICX</name>
<keyword evidence="2" id="KW-1185">Reference proteome</keyword>
<keyword evidence="1" id="KW-0540">Nuclease</keyword>
<organism evidence="1 2">
    <name type="scientific">Trichonephila clavipes</name>
    <name type="common">Golden silk orbweaver</name>
    <name type="synonym">Nephila clavipes</name>
    <dbReference type="NCBI Taxonomy" id="2585209"/>
    <lineage>
        <taxon>Eukaryota</taxon>
        <taxon>Metazoa</taxon>
        <taxon>Ecdysozoa</taxon>
        <taxon>Arthropoda</taxon>
        <taxon>Chelicerata</taxon>
        <taxon>Arachnida</taxon>
        <taxon>Araneae</taxon>
        <taxon>Araneomorphae</taxon>
        <taxon>Entelegynae</taxon>
        <taxon>Araneoidea</taxon>
        <taxon>Nephilidae</taxon>
        <taxon>Trichonephila</taxon>
    </lineage>
</organism>
<protein>
    <submittedName>
        <fullName evidence="1">Endonuclease-reverse transcriptase</fullName>
    </submittedName>
</protein>
<reference evidence="1" key="1">
    <citation type="submission" date="2020-08" db="EMBL/GenBank/DDBJ databases">
        <title>Multicomponent nature underlies the extraordinary mechanical properties of spider dragline silk.</title>
        <authorList>
            <person name="Kono N."/>
            <person name="Nakamura H."/>
            <person name="Mori M."/>
            <person name="Yoshida Y."/>
            <person name="Ohtoshi R."/>
            <person name="Malay A.D."/>
            <person name="Moran D.A.P."/>
            <person name="Tomita M."/>
            <person name="Numata K."/>
            <person name="Arakawa K."/>
        </authorList>
    </citation>
    <scope>NUCLEOTIDE SEQUENCE</scope>
</reference>